<organism evidence="2 3">
    <name type="scientific">[Kitasatospora] papulosa</name>
    <dbReference type="NCBI Taxonomy" id="1464011"/>
    <lineage>
        <taxon>Bacteria</taxon>
        <taxon>Bacillati</taxon>
        <taxon>Actinomycetota</taxon>
        <taxon>Actinomycetes</taxon>
        <taxon>Kitasatosporales</taxon>
        <taxon>Streptomycetaceae</taxon>
        <taxon>Streptomyces</taxon>
    </lineage>
</organism>
<dbReference type="EMBL" id="CP108135">
    <property type="protein sequence ID" value="WTP69345.1"/>
    <property type="molecule type" value="Genomic_DNA"/>
</dbReference>
<feature type="coiled-coil region" evidence="1">
    <location>
        <begin position="15"/>
        <end position="80"/>
    </location>
</feature>
<dbReference type="Proteomes" id="UP001622496">
    <property type="component" value="Chromosome"/>
</dbReference>
<accession>A0ABZ1KE12</accession>
<keyword evidence="1" id="KW-0175">Coiled coil</keyword>
<proteinExistence type="predicted"/>
<gene>
    <name evidence="2" type="ORF">OG560_29560</name>
</gene>
<reference evidence="2 3" key="1">
    <citation type="submission" date="2022-10" db="EMBL/GenBank/DDBJ databases">
        <title>The complete genomes of actinobacterial strains from the NBC collection.</title>
        <authorList>
            <person name="Joergensen T.S."/>
            <person name="Alvarez Arevalo M."/>
            <person name="Sterndorff E.B."/>
            <person name="Faurdal D."/>
            <person name="Vuksanovic O."/>
            <person name="Mourched A.-S."/>
            <person name="Charusanti P."/>
            <person name="Shaw S."/>
            <person name="Blin K."/>
            <person name="Weber T."/>
        </authorList>
    </citation>
    <scope>NUCLEOTIDE SEQUENCE [LARGE SCALE GENOMIC DNA]</scope>
    <source>
        <strain evidence="2 3">NBC_00185</strain>
    </source>
</reference>
<protein>
    <submittedName>
        <fullName evidence="2">Uncharacterized protein</fullName>
    </submittedName>
</protein>
<keyword evidence="3" id="KW-1185">Reference proteome</keyword>
<evidence type="ECO:0000313" key="3">
    <source>
        <dbReference type="Proteomes" id="UP001622496"/>
    </source>
</evidence>
<sequence>MTDRIPLDDLTSDQLDQLYADLDRYEEVVGELNEANTTLQREAARGDRLYHSRNRWADHAGRLQERALTAEARVRELEAAAPEVDRRSLHAQHVAALTDAYPDLRHTADHIANLVLGVRDEHVRELEQRVAELTAGQCTHALAVCEQHHRVPVTGCPYPRCKAAAARTA</sequence>
<name>A0ABZ1KE12_9ACTN</name>
<evidence type="ECO:0000256" key="1">
    <source>
        <dbReference type="SAM" id="Coils"/>
    </source>
</evidence>
<dbReference type="RefSeq" id="WP_406188962.1">
    <property type="nucleotide sequence ID" value="NZ_CP108135.1"/>
</dbReference>
<evidence type="ECO:0000313" key="2">
    <source>
        <dbReference type="EMBL" id="WTP69345.1"/>
    </source>
</evidence>